<keyword evidence="2" id="KW-1185">Reference proteome</keyword>
<reference evidence="1" key="1">
    <citation type="submission" date="2023-10" db="EMBL/GenBank/DDBJ databases">
        <title>Genome assembly of Pristionchus species.</title>
        <authorList>
            <person name="Yoshida K."/>
            <person name="Sommer R.J."/>
        </authorList>
    </citation>
    <scope>NUCLEOTIDE SEQUENCE</scope>
    <source>
        <strain evidence="1">RS5133</strain>
    </source>
</reference>
<evidence type="ECO:0000313" key="2">
    <source>
        <dbReference type="Proteomes" id="UP001432322"/>
    </source>
</evidence>
<organism evidence="1 2">
    <name type="scientific">Pristionchus fissidentatus</name>
    <dbReference type="NCBI Taxonomy" id="1538716"/>
    <lineage>
        <taxon>Eukaryota</taxon>
        <taxon>Metazoa</taxon>
        <taxon>Ecdysozoa</taxon>
        <taxon>Nematoda</taxon>
        <taxon>Chromadorea</taxon>
        <taxon>Rhabditida</taxon>
        <taxon>Rhabditina</taxon>
        <taxon>Diplogasteromorpha</taxon>
        <taxon>Diplogasteroidea</taxon>
        <taxon>Neodiplogasteridae</taxon>
        <taxon>Pristionchus</taxon>
    </lineage>
</organism>
<dbReference type="Proteomes" id="UP001432322">
    <property type="component" value="Unassembled WGS sequence"/>
</dbReference>
<accession>A0AAV5WMN3</accession>
<feature type="non-terminal residue" evidence="1">
    <location>
        <position position="1"/>
    </location>
</feature>
<dbReference type="AlphaFoldDB" id="A0AAV5WMN3"/>
<evidence type="ECO:0000313" key="1">
    <source>
        <dbReference type="EMBL" id="GMT31800.1"/>
    </source>
</evidence>
<protein>
    <submittedName>
        <fullName evidence="1">Uncharacterized protein</fullName>
    </submittedName>
</protein>
<comment type="caution">
    <text evidence="1">The sequence shown here is derived from an EMBL/GenBank/DDBJ whole genome shotgun (WGS) entry which is preliminary data.</text>
</comment>
<feature type="non-terminal residue" evidence="1">
    <location>
        <position position="111"/>
    </location>
</feature>
<sequence length="111" mass="12744">ALGVFGDTVVNAELDDNTISSRFERASTDVVWKAPSYKYADLELSKQTDRPMTHEVGECNTMVKEKNYQFDCFQGEFVSTPETRSMYRCEFGAQKGRLFFHTFDNYGEAKI</sequence>
<dbReference type="EMBL" id="BTSY01000006">
    <property type="protein sequence ID" value="GMT31800.1"/>
    <property type="molecule type" value="Genomic_DNA"/>
</dbReference>
<gene>
    <name evidence="1" type="ORF">PFISCL1PPCAC_23097</name>
</gene>
<name>A0AAV5WMN3_9BILA</name>
<proteinExistence type="predicted"/>